<dbReference type="InterPro" id="IPR027417">
    <property type="entry name" value="P-loop_NTPase"/>
</dbReference>
<dbReference type="Proteomes" id="UP001175211">
    <property type="component" value="Unassembled WGS sequence"/>
</dbReference>
<evidence type="ECO:0000313" key="1">
    <source>
        <dbReference type="EMBL" id="KAK0458879.1"/>
    </source>
</evidence>
<organism evidence="1 2">
    <name type="scientific">Armillaria tabescens</name>
    <name type="common">Ringless honey mushroom</name>
    <name type="synonym">Agaricus tabescens</name>
    <dbReference type="NCBI Taxonomy" id="1929756"/>
    <lineage>
        <taxon>Eukaryota</taxon>
        <taxon>Fungi</taxon>
        <taxon>Dikarya</taxon>
        <taxon>Basidiomycota</taxon>
        <taxon>Agaricomycotina</taxon>
        <taxon>Agaricomycetes</taxon>
        <taxon>Agaricomycetidae</taxon>
        <taxon>Agaricales</taxon>
        <taxon>Marasmiineae</taxon>
        <taxon>Physalacriaceae</taxon>
        <taxon>Desarmillaria</taxon>
    </lineage>
</organism>
<protein>
    <submittedName>
        <fullName evidence="1">Uncharacterized protein</fullName>
    </submittedName>
</protein>
<dbReference type="Gene3D" id="3.40.50.300">
    <property type="entry name" value="P-loop containing nucleotide triphosphate hydrolases"/>
    <property type="match status" value="1"/>
</dbReference>
<dbReference type="EMBL" id="JAUEPS010000016">
    <property type="protein sequence ID" value="KAK0458879.1"/>
    <property type="molecule type" value="Genomic_DNA"/>
</dbReference>
<dbReference type="GeneID" id="85353138"/>
<evidence type="ECO:0000313" key="2">
    <source>
        <dbReference type="Proteomes" id="UP001175211"/>
    </source>
</evidence>
<dbReference type="AlphaFoldDB" id="A0AA39KCY9"/>
<accession>A0AA39KCY9</accession>
<keyword evidence="2" id="KW-1185">Reference proteome</keyword>
<dbReference type="RefSeq" id="XP_060331129.1">
    <property type="nucleotide sequence ID" value="XM_060469590.1"/>
</dbReference>
<comment type="caution">
    <text evidence="1">The sequence shown here is derived from an EMBL/GenBank/DDBJ whole genome shotgun (WGS) entry which is preliminary data.</text>
</comment>
<gene>
    <name evidence="1" type="ORF">EV420DRAFT_1479544</name>
</gene>
<sequence>MADNFNTEIILGTIRNYDNGLGYTYLMTTSKPVSLAIVEYASGKPVIGFTPLRRQRRFTVNLLLLHCSADDKTDGFLNVEVTGLKETSKKGIGYFHEVMDKEDKWIVQRLFENGVVQAFFGRGMVGSCC</sequence>
<proteinExistence type="predicted"/>
<name>A0AA39KCY9_ARMTA</name>
<reference evidence="1" key="1">
    <citation type="submission" date="2023-06" db="EMBL/GenBank/DDBJ databases">
        <authorList>
            <consortium name="Lawrence Berkeley National Laboratory"/>
            <person name="Ahrendt S."/>
            <person name="Sahu N."/>
            <person name="Indic B."/>
            <person name="Wong-Bajracharya J."/>
            <person name="Merenyi Z."/>
            <person name="Ke H.-M."/>
            <person name="Monk M."/>
            <person name="Kocsube S."/>
            <person name="Drula E."/>
            <person name="Lipzen A."/>
            <person name="Balint B."/>
            <person name="Henrissat B."/>
            <person name="Andreopoulos B."/>
            <person name="Martin F.M."/>
            <person name="Harder C.B."/>
            <person name="Rigling D."/>
            <person name="Ford K.L."/>
            <person name="Foster G.D."/>
            <person name="Pangilinan J."/>
            <person name="Papanicolaou A."/>
            <person name="Barry K."/>
            <person name="LaButti K."/>
            <person name="Viragh M."/>
            <person name="Koriabine M."/>
            <person name="Yan M."/>
            <person name="Riley R."/>
            <person name="Champramary S."/>
            <person name="Plett K.L."/>
            <person name="Tsai I.J."/>
            <person name="Slot J."/>
            <person name="Sipos G."/>
            <person name="Plett J."/>
            <person name="Nagy L.G."/>
            <person name="Grigoriev I.V."/>
        </authorList>
    </citation>
    <scope>NUCLEOTIDE SEQUENCE</scope>
    <source>
        <strain evidence="1">CCBAS 213</strain>
    </source>
</reference>